<dbReference type="STRING" id="477690.SAMN05216474_1005"/>
<feature type="transmembrane region" description="Helical" evidence="1">
    <location>
        <begin position="59"/>
        <end position="79"/>
    </location>
</feature>
<sequence>MDSLSQIVLGAAVGEAVAGKQIGRKAPLIGAIFGTIPDLDVFLKYVIDGVIDQDLAHRGFSHSIVFALLLALISTPLLLKIFNRKITKVRLFSLAFLSTVTHPMLDAFTTWGTQFFWPLQDRIAFNSIFVIDPIYTLPFLILCLWAICLPKTSKKRRRLNYLGLVLSCTYLIITLGIKESLYRDVANNPVHENFIQHEVKPMPLTSLYWTAMLEGEKGFDIGYRNLIKDSSFVWEEYIPKNHHLLDRYLSPKQIEKIAFLTKGYYAAEKKHDTLFVYDLKFGTLSKLSAGKNLSPLMGYGFVLQQEGVSSMFKLTDIHKIGDANFKAYKNYIF</sequence>
<feature type="transmembrane region" description="Helical" evidence="1">
    <location>
        <begin position="159"/>
        <end position="177"/>
    </location>
</feature>
<evidence type="ECO:0000313" key="2">
    <source>
        <dbReference type="EMBL" id="SFT51431.1"/>
    </source>
</evidence>
<dbReference type="Proteomes" id="UP000236454">
    <property type="component" value="Unassembled WGS sequence"/>
</dbReference>
<gene>
    <name evidence="2" type="ORF">SAMN05216474_1005</name>
</gene>
<dbReference type="RefSeq" id="WP_090247065.1">
    <property type="nucleotide sequence ID" value="NZ_FPAS01000001.1"/>
</dbReference>
<protein>
    <submittedName>
        <fullName evidence="2">Inner membrane protein</fullName>
    </submittedName>
</protein>
<feature type="transmembrane region" description="Helical" evidence="1">
    <location>
        <begin position="123"/>
        <end position="147"/>
    </location>
</feature>
<reference evidence="2 3" key="1">
    <citation type="submission" date="2016-10" db="EMBL/GenBank/DDBJ databases">
        <authorList>
            <person name="de Groot N.N."/>
        </authorList>
    </citation>
    <scope>NUCLEOTIDE SEQUENCE [LARGE SCALE GENOMIC DNA]</scope>
    <source>
        <strain evidence="2 3">CGMCC 1.7005</strain>
    </source>
</reference>
<dbReference type="OrthoDB" id="9781927at2"/>
<dbReference type="InterPro" id="IPR007404">
    <property type="entry name" value="YdjM-like"/>
</dbReference>
<dbReference type="Pfam" id="PF04307">
    <property type="entry name" value="YdjM"/>
    <property type="match status" value="1"/>
</dbReference>
<organism evidence="2 3">
    <name type="scientific">Lishizhenia tianjinensis</name>
    <dbReference type="NCBI Taxonomy" id="477690"/>
    <lineage>
        <taxon>Bacteria</taxon>
        <taxon>Pseudomonadati</taxon>
        <taxon>Bacteroidota</taxon>
        <taxon>Flavobacteriia</taxon>
        <taxon>Flavobacteriales</taxon>
        <taxon>Crocinitomicaceae</taxon>
        <taxon>Lishizhenia</taxon>
    </lineage>
</organism>
<keyword evidence="1" id="KW-0812">Transmembrane</keyword>
<keyword evidence="1" id="KW-1133">Transmembrane helix</keyword>
<keyword evidence="3" id="KW-1185">Reference proteome</keyword>
<dbReference type="AlphaFoldDB" id="A0A1I6YMG9"/>
<feature type="transmembrane region" description="Helical" evidence="1">
    <location>
        <begin position="91"/>
        <end position="111"/>
    </location>
</feature>
<accession>A0A1I6YMG9</accession>
<name>A0A1I6YMG9_9FLAO</name>
<dbReference type="PANTHER" id="PTHR40031:SF1">
    <property type="entry name" value="MEMBRANE-BOUND METAL-DEPENDENT HYDROLASE"/>
    <property type="match status" value="1"/>
</dbReference>
<evidence type="ECO:0000256" key="1">
    <source>
        <dbReference type="SAM" id="Phobius"/>
    </source>
</evidence>
<dbReference type="PANTHER" id="PTHR40031">
    <property type="entry name" value="HYPOTHETICAL MEMBRANE SPANNING PROTEIN"/>
    <property type="match status" value="1"/>
</dbReference>
<proteinExistence type="predicted"/>
<dbReference type="InterPro" id="IPR053170">
    <property type="entry name" value="Transcription_regulator"/>
</dbReference>
<dbReference type="EMBL" id="FPAS01000001">
    <property type="protein sequence ID" value="SFT51431.1"/>
    <property type="molecule type" value="Genomic_DNA"/>
</dbReference>
<keyword evidence="1" id="KW-0472">Membrane</keyword>
<evidence type="ECO:0000313" key="3">
    <source>
        <dbReference type="Proteomes" id="UP000236454"/>
    </source>
</evidence>